<organism evidence="2 3">
    <name type="scientific">Saccharophagus degradans</name>
    <dbReference type="NCBI Taxonomy" id="86304"/>
    <lineage>
        <taxon>Bacteria</taxon>
        <taxon>Pseudomonadati</taxon>
        <taxon>Pseudomonadota</taxon>
        <taxon>Gammaproteobacteria</taxon>
        <taxon>Cellvibrionales</taxon>
        <taxon>Cellvibrionaceae</taxon>
        <taxon>Saccharophagus</taxon>
    </lineage>
</organism>
<feature type="compositionally biased region" description="Polar residues" evidence="1">
    <location>
        <begin position="118"/>
        <end position="127"/>
    </location>
</feature>
<gene>
    <name evidence="2" type="ORF">Q4521_14100</name>
</gene>
<reference evidence="2" key="1">
    <citation type="submission" date="2023-07" db="EMBL/GenBank/DDBJ databases">
        <title>Genome content predicts the carbon catabolic preferences of heterotrophic bacteria.</title>
        <authorList>
            <person name="Gralka M."/>
        </authorList>
    </citation>
    <scope>NUCLEOTIDE SEQUENCE</scope>
    <source>
        <strain evidence="2">I3M17_2</strain>
    </source>
</reference>
<comment type="caution">
    <text evidence="2">The sequence shown here is derived from an EMBL/GenBank/DDBJ whole genome shotgun (WGS) entry which is preliminary data.</text>
</comment>
<evidence type="ECO:0000313" key="3">
    <source>
        <dbReference type="Proteomes" id="UP001169760"/>
    </source>
</evidence>
<proteinExistence type="predicted"/>
<evidence type="ECO:0000256" key="1">
    <source>
        <dbReference type="SAM" id="MobiDB-lite"/>
    </source>
</evidence>
<dbReference type="AlphaFoldDB" id="A0AAW7X7R7"/>
<sequence>MTEVFLLKNQHGNFLEKSGEWVNPTQSKSLYRTLHKDEAINQKVELAVKNADLRVEITTGQVGPEGKLILQHCDIPLEMPAADIAAAAEEASSLDREMSLSDSEQTAEQEQAEPDLFSQPTTSQDAETASAELHSIDSNTVESSTNISEENNEEQRENSEQSSLFSA</sequence>
<evidence type="ECO:0000313" key="2">
    <source>
        <dbReference type="EMBL" id="MDO6423610.1"/>
    </source>
</evidence>
<name>A0AAW7X7R7_9GAMM</name>
<accession>A0AAW7X7R7</accession>
<dbReference type="Proteomes" id="UP001169760">
    <property type="component" value="Unassembled WGS sequence"/>
</dbReference>
<dbReference type="RefSeq" id="WP_303493229.1">
    <property type="nucleotide sequence ID" value="NZ_JAUOPB010000010.1"/>
</dbReference>
<protein>
    <submittedName>
        <fullName evidence="2">Uncharacterized protein</fullName>
    </submittedName>
</protein>
<dbReference type="EMBL" id="JAUOPB010000010">
    <property type="protein sequence ID" value="MDO6423610.1"/>
    <property type="molecule type" value="Genomic_DNA"/>
</dbReference>
<feature type="compositionally biased region" description="Low complexity" evidence="1">
    <location>
        <begin position="138"/>
        <end position="149"/>
    </location>
</feature>
<feature type="region of interest" description="Disordered" evidence="1">
    <location>
        <begin position="88"/>
        <end position="167"/>
    </location>
</feature>